<evidence type="ECO:0000256" key="1">
    <source>
        <dbReference type="ARBA" id="ARBA00022734"/>
    </source>
</evidence>
<keyword evidence="1" id="KW-0430">Lectin</keyword>
<evidence type="ECO:0000256" key="3">
    <source>
        <dbReference type="SAM" id="MobiDB-lite"/>
    </source>
</evidence>
<dbReference type="PANTHER" id="PTHR22803">
    <property type="entry name" value="MANNOSE, PHOSPHOLIPASE, LECTIN RECEPTOR RELATED"/>
    <property type="match status" value="1"/>
</dbReference>
<feature type="region of interest" description="Disordered" evidence="3">
    <location>
        <begin position="15"/>
        <end position="71"/>
    </location>
</feature>
<dbReference type="PROSITE" id="PS00615">
    <property type="entry name" value="C_TYPE_LECTIN_1"/>
    <property type="match status" value="1"/>
</dbReference>
<dbReference type="CDD" id="cd03590">
    <property type="entry name" value="CLECT_DC-SIGN_like"/>
    <property type="match status" value="1"/>
</dbReference>
<feature type="transmembrane region" description="Helical" evidence="4">
    <location>
        <begin position="124"/>
        <end position="148"/>
    </location>
</feature>
<dbReference type="InterPro" id="IPR016187">
    <property type="entry name" value="CTDL_fold"/>
</dbReference>
<dbReference type="PROSITE" id="PS50041">
    <property type="entry name" value="C_TYPE_LECTIN_2"/>
    <property type="match status" value="1"/>
</dbReference>
<name>A0A6A1QFB3_BALPH</name>
<dbReference type="Gene3D" id="3.10.100.10">
    <property type="entry name" value="Mannose-Binding Protein A, subunit A"/>
    <property type="match status" value="1"/>
</dbReference>
<reference evidence="6 7" key="1">
    <citation type="journal article" date="2019" name="PLoS ONE">
        <title>Genomic analyses reveal an absence of contemporary introgressive admixture between fin whales and blue whales, despite known hybrids.</title>
        <authorList>
            <person name="Westbury M.V."/>
            <person name="Petersen B."/>
            <person name="Lorenzen E.D."/>
        </authorList>
    </citation>
    <scope>NUCLEOTIDE SEQUENCE [LARGE SCALE GENOMIC DNA]</scope>
    <source>
        <strain evidence="6">FinWhale-01</strain>
    </source>
</reference>
<proteinExistence type="predicted"/>
<accession>A0A6A1QFB3</accession>
<keyword evidence="2" id="KW-1015">Disulfide bond</keyword>
<evidence type="ECO:0000259" key="5">
    <source>
        <dbReference type="PROSITE" id="PS50041"/>
    </source>
</evidence>
<sequence>APVLSAVMCTLYTNSGCRDLPGPGEEDDDDDYENTAPLYKDLPPKPGWMAPPRPPRAGKKTESPPLPCKLPKNTGLNLTPVTCTTPQLGTDLVPPPSQLPIATTPVPWISQKSGGPRCYQEERLMVYVCLLVVVSLLMGCTCLAVTLIKYQEVVEELRMLTFQQMAWQANVTGMAGLAGLKEDIDRVRADTNQSLLELRGLLDCTRVTCPEGWLPFQGKCYYFSPSTKSWDEARKFCQENYSHLVIISNFAEQNFVAKAHGSPRVYWLGLNDRNREGDWRWLDGSPITLRQEPNNLHNEDCASMNKGGTWNDLSCDKTTYWICLPKLSGGIRPLPRHGTSRKTDQLNHPVWQATSWSDPQDNGDIYPHPTVIGKEQHDMIEQTSWTEEQALIEHISEEKSN</sequence>
<dbReference type="InterPro" id="IPR016186">
    <property type="entry name" value="C-type_lectin-like/link_sf"/>
</dbReference>
<dbReference type="InterPro" id="IPR033989">
    <property type="entry name" value="CD209-like_CTLD"/>
</dbReference>
<evidence type="ECO:0000256" key="2">
    <source>
        <dbReference type="ARBA" id="ARBA00023157"/>
    </source>
</evidence>
<feature type="compositionally biased region" description="Acidic residues" evidence="3">
    <location>
        <begin position="24"/>
        <end position="33"/>
    </location>
</feature>
<keyword evidence="4" id="KW-0472">Membrane</keyword>
<dbReference type="SMART" id="SM00034">
    <property type="entry name" value="CLECT"/>
    <property type="match status" value="1"/>
</dbReference>
<dbReference type="GO" id="GO:0030246">
    <property type="term" value="F:carbohydrate binding"/>
    <property type="evidence" value="ECO:0007669"/>
    <property type="project" value="UniProtKB-KW"/>
</dbReference>
<evidence type="ECO:0000256" key="4">
    <source>
        <dbReference type="SAM" id="Phobius"/>
    </source>
</evidence>
<evidence type="ECO:0000313" key="6">
    <source>
        <dbReference type="EMBL" id="KAB0406045.1"/>
    </source>
</evidence>
<keyword evidence="4" id="KW-0812">Transmembrane</keyword>
<dbReference type="EMBL" id="SGJD01000241">
    <property type="protein sequence ID" value="KAB0406045.1"/>
    <property type="molecule type" value="Genomic_DNA"/>
</dbReference>
<comment type="caution">
    <text evidence="6">The sequence shown here is derived from an EMBL/GenBank/DDBJ whole genome shotgun (WGS) entry which is preliminary data.</text>
</comment>
<dbReference type="OrthoDB" id="418245at2759"/>
<organism evidence="6 7">
    <name type="scientific">Balaenoptera physalus</name>
    <name type="common">Fin whale</name>
    <name type="synonym">Balaena physalus</name>
    <dbReference type="NCBI Taxonomy" id="9770"/>
    <lineage>
        <taxon>Eukaryota</taxon>
        <taxon>Metazoa</taxon>
        <taxon>Chordata</taxon>
        <taxon>Craniata</taxon>
        <taxon>Vertebrata</taxon>
        <taxon>Euteleostomi</taxon>
        <taxon>Mammalia</taxon>
        <taxon>Eutheria</taxon>
        <taxon>Laurasiatheria</taxon>
        <taxon>Artiodactyla</taxon>
        <taxon>Whippomorpha</taxon>
        <taxon>Cetacea</taxon>
        <taxon>Mysticeti</taxon>
        <taxon>Balaenopteridae</taxon>
        <taxon>Balaenoptera</taxon>
    </lineage>
</organism>
<dbReference type="Pfam" id="PF00059">
    <property type="entry name" value="Lectin_C"/>
    <property type="match status" value="1"/>
</dbReference>
<protein>
    <recommendedName>
        <fullName evidence="5">C-type lectin domain-containing protein</fullName>
    </recommendedName>
</protein>
<dbReference type="InterPro" id="IPR050111">
    <property type="entry name" value="C-type_lectin/snaclec_domain"/>
</dbReference>
<feature type="compositionally biased region" description="Pro residues" evidence="3">
    <location>
        <begin position="44"/>
        <end position="55"/>
    </location>
</feature>
<keyword evidence="4" id="KW-1133">Transmembrane helix</keyword>
<dbReference type="InterPro" id="IPR001304">
    <property type="entry name" value="C-type_lectin-like"/>
</dbReference>
<dbReference type="Proteomes" id="UP000437017">
    <property type="component" value="Unassembled WGS sequence"/>
</dbReference>
<keyword evidence="7" id="KW-1185">Reference proteome</keyword>
<dbReference type="AlphaFoldDB" id="A0A6A1QFB3"/>
<gene>
    <name evidence="6" type="ORF">E2I00_012156</name>
</gene>
<dbReference type="InterPro" id="IPR018378">
    <property type="entry name" value="C-type_lectin_CS"/>
</dbReference>
<evidence type="ECO:0000313" key="7">
    <source>
        <dbReference type="Proteomes" id="UP000437017"/>
    </source>
</evidence>
<dbReference type="SUPFAM" id="SSF56436">
    <property type="entry name" value="C-type lectin-like"/>
    <property type="match status" value="1"/>
</dbReference>
<feature type="non-terminal residue" evidence="6">
    <location>
        <position position="1"/>
    </location>
</feature>
<feature type="domain" description="C-type lectin" evidence="5">
    <location>
        <begin position="216"/>
        <end position="324"/>
    </location>
</feature>